<dbReference type="InterPro" id="IPR036412">
    <property type="entry name" value="HAD-like_sf"/>
</dbReference>
<proteinExistence type="inferred from homology"/>
<comment type="caution">
    <text evidence="17">The sequence shown here is derived from an EMBL/GenBank/DDBJ whole genome shotgun (WGS) entry which is preliminary data.</text>
</comment>
<accession>A0A9W8GYR3</accession>
<organism evidence="17 18">
    <name type="scientific">Coemansia pectinata</name>
    <dbReference type="NCBI Taxonomy" id="1052879"/>
    <lineage>
        <taxon>Eukaryota</taxon>
        <taxon>Fungi</taxon>
        <taxon>Fungi incertae sedis</taxon>
        <taxon>Zoopagomycota</taxon>
        <taxon>Kickxellomycotina</taxon>
        <taxon>Kickxellomycetes</taxon>
        <taxon>Kickxellales</taxon>
        <taxon>Kickxellaceae</taxon>
        <taxon>Coemansia</taxon>
    </lineage>
</organism>
<evidence type="ECO:0000256" key="11">
    <source>
        <dbReference type="ARBA" id="ARBA00023128"/>
    </source>
</evidence>
<dbReference type="InterPro" id="IPR004274">
    <property type="entry name" value="FCP1_dom"/>
</dbReference>
<evidence type="ECO:0000256" key="2">
    <source>
        <dbReference type="ARBA" id="ARBA00006344"/>
    </source>
</evidence>
<dbReference type="OrthoDB" id="287041at2759"/>
<comment type="function">
    <text evidence="13">Essential component of the TIM23 complex, a complex that mediates the translocation of transit peptide-containing proteins across the mitochondrial inner membrane.</text>
</comment>
<feature type="region of interest" description="Disordered" evidence="15">
    <location>
        <begin position="117"/>
        <end position="155"/>
    </location>
</feature>
<evidence type="ECO:0000256" key="8">
    <source>
        <dbReference type="ARBA" id="ARBA00022946"/>
    </source>
</evidence>
<keyword evidence="7 13" id="KW-0653">Protein transport</keyword>
<keyword evidence="18" id="KW-1185">Reference proteome</keyword>
<dbReference type="AlphaFoldDB" id="A0A9W8GYR3"/>
<dbReference type="PANTHER" id="PTHR12210">
    <property type="entry name" value="DULLARD PROTEIN PHOSPHATASE"/>
    <property type="match status" value="1"/>
</dbReference>
<evidence type="ECO:0000256" key="14">
    <source>
        <dbReference type="SAM" id="Coils"/>
    </source>
</evidence>
<keyword evidence="10 13" id="KW-0811">Translocation</keyword>
<feature type="compositionally biased region" description="Low complexity" evidence="15">
    <location>
        <begin position="92"/>
        <end position="102"/>
    </location>
</feature>
<comment type="subcellular location">
    <subcellularLocation>
        <location evidence="1 13">Mitochondrion inner membrane</location>
        <topology evidence="1 13">Single-pass membrane protein</topology>
    </subcellularLocation>
</comment>
<sequence length="516" mass="57738">MLGRITTPILRQLKPVRAANNSSRMRVAAGLLQARGLSATIPAMIRIKKTNENTPPKPPSNEEAAKDESNANTVDEPKIDPSSDAATSSQKPSSTSPFGFSSAGSGIASGILTGDEAAADSADGQDGKGQHPRDSASAAEARRARRQRADLPPLEDEPKVKAAKYIGTGLVFGLLVGGIGYYGRPFTAAEAAKGMMDDPEQNALQQLWHRAFKRTQGAFSFLSEPATEKLLSDPNEYTMPYTLVLNLDDMLIHMDWTKEHGWRIAKRPGLDHFLAYMASMFELVIFSTQPSHSGMLVMERLDPMEYAPFRLYKDHMRNIDGKNYKDLTTINRDMSKVIMIDISPDSLKMQPDNVVLARPFRGEPGDNWIEQITEFLEYIHMMEPKDVRTWIKVYKGLDAAHEFTKWENVIRKKHVDDWEEKRKNAGSLKSLIFGGAPADTENPPVPDFDQMRKMMRENFAVQHKEVLAIIEKERKDIEEEMKRQMKDMTLWKMMKQWTSGAPPDAAAGTSAAPAQK</sequence>
<feature type="domain" description="FCP1 homology" evidence="16">
    <location>
        <begin position="236"/>
        <end position="379"/>
    </location>
</feature>
<evidence type="ECO:0000256" key="9">
    <source>
        <dbReference type="ARBA" id="ARBA00022989"/>
    </source>
</evidence>
<keyword evidence="4 13" id="KW-0813">Transport</keyword>
<feature type="compositionally biased region" description="Basic and acidic residues" evidence="15">
    <location>
        <begin position="125"/>
        <end position="134"/>
    </location>
</feature>
<evidence type="ECO:0000313" key="17">
    <source>
        <dbReference type="EMBL" id="KAJ2755542.1"/>
    </source>
</evidence>
<feature type="coiled-coil region" evidence="14">
    <location>
        <begin position="460"/>
        <end position="487"/>
    </location>
</feature>
<dbReference type="GO" id="GO:0005744">
    <property type="term" value="C:TIM23 mitochondrial import inner membrane translocase complex"/>
    <property type="evidence" value="ECO:0007669"/>
    <property type="project" value="UniProtKB-UniRule"/>
</dbReference>
<evidence type="ECO:0000256" key="7">
    <source>
        <dbReference type="ARBA" id="ARBA00022927"/>
    </source>
</evidence>
<evidence type="ECO:0000256" key="13">
    <source>
        <dbReference type="RuleBase" id="RU365079"/>
    </source>
</evidence>
<evidence type="ECO:0000256" key="4">
    <source>
        <dbReference type="ARBA" id="ARBA00022448"/>
    </source>
</evidence>
<evidence type="ECO:0000256" key="6">
    <source>
        <dbReference type="ARBA" id="ARBA00022792"/>
    </source>
</evidence>
<evidence type="ECO:0000256" key="12">
    <source>
        <dbReference type="ARBA" id="ARBA00023136"/>
    </source>
</evidence>
<keyword evidence="8 13" id="KW-0809">Transit peptide</keyword>
<dbReference type="PROSITE" id="PS50969">
    <property type="entry name" value="FCP1"/>
    <property type="match status" value="1"/>
</dbReference>
<protein>
    <recommendedName>
        <fullName evidence="3 13">Mitochondrial import inner membrane translocase subunit TIM50</fullName>
    </recommendedName>
</protein>
<evidence type="ECO:0000313" key="18">
    <source>
        <dbReference type="Proteomes" id="UP001140011"/>
    </source>
</evidence>
<evidence type="ECO:0000256" key="3">
    <source>
        <dbReference type="ARBA" id="ARBA00020799"/>
    </source>
</evidence>
<dbReference type="GO" id="GO:0015031">
    <property type="term" value="P:protein transport"/>
    <property type="evidence" value="ECO:0007669"/>
    <property type="project" value="UniProtKB-KW"/>
</dbReference>
<comment type="similarity">
    <text evidence="2 13">Belongs to the TIM50 family.</text>
</comment>
<dbReference type="FunFam" id="3.40.50.1000:FF:000019">
    <property type="entry name" value="Mitochondrial import inner membrane translocase subunit TIM50"/>
    <property type="match status" value="1"/>
</dbReference>
<evidence type="ECO:0000259" key="16">
    <source>
        <dbReference type="PROSITE" id="PS50969"/>
    </source>
</evidence>
<feature type="region of interest" description="Disordered" evidence="15">
    <location>
        <begin position="47"/>
        <end position="102"/>
    </location>
</feature>
<evidence type="ECO:0000256" key="1">
    <source>
        <dbReference type="ARBA" id="ARBA00004434"/>
    </source>
</evidence>
<keyword evidence="14" id="KW-0175">Coiled coil</keyword>
<reference evidence="17" key="1">
    <citation type="submission" date="2022-07" db="EMBL/GenBank/DDBJ databases">
        <title>Phylogenomic reconstructions and comparative analyses of Kickxellomycotina fungi.</title>
        <authorList>
            <person name="Reynolds N.K."/>
            <person name="Stajich J.E."/>
            <person name="Barry K."/>
            <person name="Grigoriev I.V."/>
            <person name="Crous P."/>
            <person name="Smith M.E."/>
        </authorList>
    </citation>
    <scope>NUCLEOTIDE SEQUENCE</scope>
    <source>
        <strain evidence="17">BCRC 34297</strain>
    </source>
</reference>
<dbReference type="SUPFAM" id="SSF56784">
    <property type="entry name" value="HAD-like"/>
    <property type="match status" value="1"/>
</dbReference>
<dbReference type="InterPro" id="IPR023214">
    <property type="entry name" value="HAD_sf"/>
</dbReference>
<dbReference type="EMBL" id="JANBUH010000058">
    <property type="protein sequence ID" value="KAJ2755542.1"/>
    <property type="molecule type" value="Genomic_DNA"/>
</dbReference>
<evidence type="ECO:0000256" key="10">
    <source>
        <dbReference type="ARBA" id="ARBA00023010"/>
    </source>
</evidence>
<keyword evidence="9" id="KW-1133">Transmembrane helix</keyword>
<name>A0A9W8GYR3_9FUNG</name>
<dbReference type="SMART" id="SM00577">
    <property type="entry name" value="CPDc"/>
    <property type="match status" value="1"/>
</dbReference>
<dbReference type="InterPro" id="IPR050365">
    <property type="entry name" value="TIM50"/>
</dbReference>
<keyword evidence="5" id="KW-0812">Transmembrane</keyword>
<keyword evidence="12" id="KW-0472">Membrane</keyword>
<evidence type="ECO:0000256" key="15">
    <source>
        <dbReference type="SAM" id="MobiDB-lite"/>
    </source>
</evidence>
<gene>
    <name evidence="17" type="primary">TIM50</name>
    <name evidence="17" type="ORF">GGI19_001552</name>
</gene>
<dbReference type="Pfam" id="PF03031">
    <property type="entry name" value="NIF"/>
    <property type="match status" value="1"/>
</dbReference>
<comment type="subunit">
    <text evidence="13">Component of the TIM23 complex.</text>
</comment>
<evidence type="ECO:0000256" key="5">
    <source>
        <dbReference type="ARBA" id="ARBA00022692"/>
    </source>
</evidence>
<dbReference type="Proteomes" id="UP001140011">
    <property type="component" value="Unassembled WGS sequence"/>
</dbReference>
<keyword evidence="6" id="KW-0999">Mitochondrion inner membrane</keyword>
<feature type="compositionally biased region" description="Basic and acidic residues" evidence="15">
    <location>
        <begin position="63"/>
        <end position="81"/>
    </location>
</feature>
<dbReference type="CDD" id="cd07521">
    <property type="entry name" value="HAD_FCP1-like"/>
    <property type="match status" value="1"/>
</dbReference>
<keyword evidence="11 13" id="KW-0496">Mitochondrion</keyword>
<dbReference type="Gene3D" id="3.40.50.1000">
    <property type="entry name" value="HAD superfamily/HAD-like"/>
    <property type="match status" value="1"/>
</dbReference>